<proteinExistence type="predicted"/>
<feature type="non-terminal residue" evidence="2">
    <location>
        <position position="1"/>
    </location>
</feature>
<feature type="region of interest" description="Disordered" evidence="1">
    <location>
        <begin position="25"/>
        <end position="55"/>
    </location>
</feature>
<dbReference type="RefSeq" id="WP_219082345.1">
    <property type="nucleotide sequence ID" value="NZ_JAHBBD010000018.1"/>
</dbReference>
<comment type="caution">
    <text evidence="2">The sequence shown here is derived from an EMBL/GenBank/DDBJ whole genome shotgun (WGS) entry which is preliminary data.</text>
</comment>
<feature type="region of interest" description="Disordered" evidence="1">
    <location>
        <begin position="204"/>
        <end position="282"/>
    </location>
</feature>
<dbReference type="Proteomes" id="UP000812844">
    <property type="component" value="Unassembled WGS sequence"/>
</dbReference>
<feature type="region of interest" description="Disordered" evidence="1">
    <location>
        <begin position="92"/>
        <end position="175"/>
    </location>
</feature>
<feature type="compositionally biased region" description="Acidic residues" evidence="1">
    <location>
        <begin position="145"/>
        <end position="155"/>
    </location>
</feature>
<name>A0ABS6WAW6_9BIFI</name>
<feature type="compositionally biased region" description="Basic and acidic residues" evidence="1">
    <location>
        <begin position="254"/>
        <end position="273"/>
    </location>
</feature>
<sequence length="625" mass="68651">GYGREDYAEYSRDPEWQRLNEALIAENRGETEGEISDMPPDDGGQLDVEVSGEKSSALDDMTAYIFEHGYGREDYAEYSRDPEWQRLNEALIAENRGETEGEISDMPPDEDTAIDDAGDIHEMDEEAEGDVPPLADDIPDMPMEPLDDSPDDVSDETTNLDMPADSAGTDEPTDVTEAMDVVEPDSPVDMPDGDVLADDVADPVESMERVDSTEPVDAPAPFDSIDSDEAADMPDTADMTGGAEIDGIDEIPDSDDRHRLDDNAENLSERDGALEDGGEQIDDMPVSDALADGRIPGEVFTGSTDVFEVLNDTRLEELSEDGYRQLEKLNPERASQMLTEYNSRMAPLDALDELPRDLPLDGGNQMTVIDEDLSRDVATVRDMETGNEYMVYPNPMGRMSHMEGMQGRNELGMSQDCGIASTAKSINDVYGRKVTSENRLAEYASNTGICEFVHGPDGSIDYARSGGTVESDVREMYQANGLDSTAFVGNDVPTLDELGERLKTGEGMTLAVSSDLLWNYDDAQRFDFSNDLDEGRYLSDDEYRRMIDSYADMQSGHGTFQADHYVNVSNAVYDAQGDLTYFIVSDTGNGTTRMIPRDALQRAYNGLGSINVTNQGCVTARRRSA</sequence>
<protein>
    <recommendedName>
        <fullName evidence="4">Calpain catalytic domain-containing protein</fullName>
    </recommendedName>
</protein>
<reference evidence="2 3" key="1">
    <citation type="submission" date="2021-05" db="EMBL/GenBank/DDBJ databases">
        <title>Phylogenetic classification of ten novel species belonging to the genus Bifidobacterium comprising B. colchicus sp. nov., B. abeli sp. nov., B. bicoloris sp. nov., B. guerezis sp. nov., B. rosaliae sp. nov., B. santillanensis sp. nov., B. argentati sp. nov., B. amazzoni sp. nov., B. pluviali sp. nov., and B. pinnaculum sp. nov.</title>
        <authorList>
            <person name="Lugli G.A."/>
            <person name="Ruiz Garcia L."/>
            <person name="Margolles A."/>
            <person name="Ventura M."/>
        </authorList>
    </citation>
    <scope>NUCLEOTIDE SEQUENCE [LARGE SCALE GENOMIC DNA]</scope>
    <source>
        <strain evidence="2 3">6T3</strain>
    </source>
</reference>
<dbReference type="EMBL" id="JAHBBD010000018">
    <property type="protein sequence ID" value="MBW3083315.1"/>
    <property type="molecule type" value="Genomic_DNA"/>
</dbReference>
<organism evidence="2 3">
    <name type="scientific">Bifidobacterium phasiani</name>
    <dbReference type="NCBI Taxonomy" id="2834431"/>
    <lineage>
        <taxon>Bacteria</taxon>
        <taxon>Bacillati</taxon>
        <taxon>Actinomycetota</taxon>
        <taxon>Actinomycetes</taxon>
        <taxon>Bifidobacteriales</taxon>
        <taxon>Bifidobacteriaceae</taxon>
        <taxon>Bifidobacterium</taxon>
    </lineage>
</organism>
<evidence type="ECO:0000256" key="1">
    <source>
        <dbReference type="SAM" id="MobiDB-lite"/>
    </source>
</evidence>
<gene>
    <name evidence="2" type="ORF">KIH73_08055</name>
</gene>
<accession>A0ABS6WAW6</accession>
<evidence type="ECO:0008006" key="4">
    <source>
        <dbReference type="Google" id="ProtNLM"/>
    </source>
</evidence>
<evidence type="ECO:0000313" key="2">
    <source>
        <dbReference type="EMBL" id="MBW3083315.1"/>
    </source>
</evidence>
<keyword evidence="3" id="KW-1185">Reference proteome</keyword>
<evidence type="ECO:0000313" key="3">
    <source>
        <dbReference type="Proteomes" id="UP000812844"/>
    </source>
</evidence>
<feature type="compositionally biased region" description="Acidic residues" evidence="1">
    <location>
        <begin position="100"/>
        <end position="129"/>
    </location>
</feature>